<dbReference type="InterPro" id="IPR012854">
    <property type="entry name" value="Cu_amine_oxidase-like_N"/>
</dbReference>
<keyword evidence="4" id="KW-1185">Reference proteome</keyword>
<dbReference type="Pfam" id="PF07833">
    <property type="entry name" value="Cu_amine_oxidN1"/>
    <property type="match status" value="1"/>
</dbReference>
<evidence type="ECO:0000259" key="2">
    <source>
        <dbReference type="Pfam" id="PF07833"/>
    </source>
</evidence>
<keyword evidence="1" id="KW-0732">Signal</keyword>
<feature type="domain" description="Copper amine oxidase-like N-terminal" evidence="2">
    <location>
        <begin position="35"/>
        <end position="139"/>
    </location>
</feature>
<dbReference type="EMBL" id="LQRA01000057">
    <property type="protein sequence ID" value="KZE78220.1"/>
    <property type="molecule type" value="Genomic_DNA"/>
</dbReference>
<dbReference type="AlphaFoldDB" id="A0A163XPC6"/>
<gene>
    <name evidence="3" type="ORF">AV654_19795</name>
</gene>
<organism evidence="3 4">
    <name type="scientific">Paenibacillus elgii</name>
    <dbReference type="NCBI Taxonomy" id="189691"/>
    <lineage>
        <taxon>Bacteria</taxon>
        <taxon>Bacillati</taxon>
        <taxon>Bacillota</taxon>
        <taxon>Bacilli</taxon>
        <taxon>Bacillales</taxon>
        <taxon>Paenibacillaceae</taxon>
        <taxon>Paenibacillus</taxon>
    </lineage>
</organism>
<evidence type="ECO:0000256" key="1">
    <source>
        <dbReference type="SAM" id="SignalP"/>
    </source>
</evidence>
<dbReference type="RefSeq" id="WP_063183187.1">
    <property type="nucleotide sequence ID" value="NZ_LQRA01000057.1"/>
</dbReference>
<sequence>MKKYLLGAVALLTMGLSATAYAADRPIGVYYMSETSPITFEQDPIIEEGTTLVQFRPLFERMGLSISWDPVAKRITGSNERLTIQLQIDSKNAMINGRSKPMEAAPKLVNGYTMVPLRFISEATGKRVYWKEDEQTLRIERGIEMIAESKQYGDESYYPGNYSGQAAISKPSIWEDNGILYVLWTQDQTEGVRQETKLYASIFKDGKWITKANLVQTFTKDTFMQNAKLLFGNCFYWRDSIGIRKLTVSATGNIQDDSYIIRNARANARGVRYDPEVIKPVYSENTKGILFGDKNGMRMYLESDSYATPKEFKDLNRVLLGTGIDDPKYVYVRSKGLLNIHSNGTIKQLNTNTGDMVYDGNGKDKELKVTPTTFFGSCYANGKMRYVYIDTDQRIKTVTVTDDLQIGETELSNYWVKENRSFQLIESSSEYHLWSNGEFNRRPAVQVIKLTK</sequence>
<name>A0A163XPC6_9BACL</name>
<evidence type="ECO:0000313" key="3">
    <source>
        <dbReference type="EMBL" id="KZE78220.1"/>
    </source>
</evidence>
<feature type="signal peptide" evidence="1">
    <location>
        <begin position="1"/>
        <end position="22"/>
    </location>
</feature>
<proteinExistence type="predicted"/>
<accession>A0A163XPC6</accession>
<evidence type="ECO:0000313" key="4">
    <source>
        <dbReference type="Proteomes" id="UP000076563"/>
    </source>
</evidence>
<dbReference type="Gene3D" id="3.30.457.10">
    <property type="entry name" value="Copper amine oxidase-like, N-terminal domain"/>
    <property type="match status" value="1"/>
</dbReference>
<dbReference type="InterPro" id="IPR036582">
    <property type="entry name" value="Mao_N_sf"/>
</dbReference>
<feature type="chain" id="PRO_5007847613" description="Copper amine oxidase-like N-terminal domain-containing protein" evidence="1">
    <location>
        <begin position="23"/>
        <end position="452"/>
    </location>
</feature>
<comment type="caution">
    <text evidence="3">The sequence shown here is derived from an EMBL/GenBank/DDBJ whole genome shotgun (WGS) entry which is preliminary data.</text>
</comment>
<reference evidence="4" key="1">
    <citation type="submission" date="2016-01" db="EMBL/GenBank/DDBJ databases">
        <title>Draft genome of Chromobacterium sp. F49.</title>
        <authorList>
            <person name="Hong K.W."/>
        </authorList>
    </citation>
    <scope>NUCLEOTIDE SEQUENCE [LARGE SCALE GENOMIC DNA]</scope>
    <source>
        <strain evidence="4">M63</strain>
    </source>
</reference>
<dbReference type="Proteomes" id="UP000076563">
    <property type="component" value="Unassembled WGS sequence"/>
</dbReference>
<protein>
    <recommendedName>
        <fullName evidence="2">Copper amine oxidase-like N-terminal domain-containing protein</fullName>
    </recommendedName>
</protein>
<dbReference type="SUPFAM" id="SSF55383">
    <property type="entry name" value="Copper amine oxidase, domain N"/>
    <property type="match status" value="1"/>
</dbReference>